<comment type="similarity">
    <text evidence="2">Belongs to the sulfatase family.</text>
</comment>
<evidence type="ECO:0000313" key="3">
    <source>
        <dbReference type="EMBL" id="CAD7236362.1"/>
    </source>
</evidence>
<dbReference type="EMBL" id="OB678547">
    <property type="protein sequence ID" value="CAD7236362.1"/>
    <property type="molecule type" value="Genomic_DNA"/>
</dbReference>
<proteinExistence type="inferred from homology"/>
<gene>
    <name evidence="3" type="ORF">CTOB1V02_LOCUS14177</name>
</gene>
<dbReference type="AlphaFoldDB" id="A0A7R8WQR4"/>
<comment type="cofactor">
    <cofactor evidence="1">
        <name>Ca(2+)</name>
        <dbReference type="ChEBI" id="CHEBI:29108"/>
    </cofactor>
</comment>
<organism evidence="3">
    <name type="scientific">Cyprideis torosa</name>
    <dbReference type="NCBI Taxonomy" id="163714"/>
    <lineage>
        <taxon>Eukaryota</taxon>
        <taxon>Metazoa</taxon>
        <taxon>Ecdysozoa</taxon>
        <taxon>Arthropoda</taxon>
        <taxon>Crustacea</taxon>
        <taxon>Oligostraca</taxon>
        <taxon>Ostracoda</taxon>
        <taxon>Podocopa</taxon>
        <taxon>Podocopida</taxon>
        <taxon>Cytherocopina</taxon>
        <taxon>Cytheroidea</taxon>
        <taxon>Cytherideidae</taxon>
        <taxon>Cyprideis</taxon>
    </lineage>
</organism>
<dbReference type="GO" id="GO:0005539">
    <property type="term" value="F:glycosaminoglycan binding"/>
    <property type="evidence" value="ECO:0007669"/>
    <property type="project" value="TreeGrafter"/>
</dbReference>
<name>A0A7R8WQR4_9CRUS</name>
<dbReference type="Gene3D" id="3.40.720.10">
    <property type="entry name" value="Alkaline Phosphatase, subunit A"/>
    <property type="match status" value="1"/>
</dbReference>
<dbReference type="PANTHER" id="PTHR43108:SF8">
    <property type="entry name" value="SD21168P"/>
    <property type="match status" value="1"/>
</dbReference>
<dbReference type="GO" id="GO:0008449">
    <property type="term" value="F:N-acetylglucosamine-6-sulfatase activity"/>
    <property type="evidence" value="ECO:0007669"/>
    <property type="project" value="TreeGrafter"/>
</dbReference>
<dbReference type="InterPro" id="IPR017850">
    <property type="entry name" value="Alkaline_phosphatase_core_sf"/>
</dbReference>
<dbReference type="InterPro" id="IPR000917">
    <property type="entry name" value="Sulfatase_N"/>
</dbReference>
<dbReference type="PANTHER" id="PTHR43108">
    <property type="entry name" value="N-ACETYLGLUCOSAMINE-6-SULFATASE FAMILY MEMBER"/>
    <property type="match status" value="1"/>
</dbReference>
<evidence type="ECO:0000256" key="1">
    <source>
        <dbReference type="ARBA" id="ARBA00001913"/>
    </source>
</evidence>
<dbReference type="Pfam" id="PF00884">
    <property type="entry name" value="Sulfatase"/>
    <property type="match status" value="1"/>
</dbReference>
<protein>
    <submittedName>
        <fullName evidence="3">Uncharacterized protein</fullName>
    </submittedName>
</protein>
<evidence type="ECO:0000256" key="2">
    <source>
        <dbReference type="ARBA" id="ARBA00008779"/>
    </source>
</evidence>
<accession>A0A7R8WQR4</accession>
<dbReference type="OrthoDB" id="96314at2759"/>
<reference evidence="3" key="1">
    <citation type="submission" date="2020-11" db="EMBL/GenBank/DDBJ databases">
        <authorList>
            <person name="Tran Van P."/>
        </authorList>
    </citation>
    <scope>NUCLEOTIDE SEQUENCE</scope>
</reference>
<sequence>MTKLKRLSSEKGNLMQDTIFLVTSDHGFHLGEFSLPWDKRQPYEFDIRIPMVIAGPGIKQGVTVQAPVLTIDLAPTILDLASVDPSEWFDSMDGNSFLPLAMEVSSLINAEQMKWRDGFLIEYYGEGSHQHSTGENVSAECSERMMDPGLSNCNPSVQCKCQDASNNTFLCLRAMANDGQEWGSFKYCEFEDSEDFIESYDLDVDPFELDNQAIKGEADDFYISDERRQLLSSSLHKLSQCRRSSCRSHHFGDTSPY</sequence>
<dbReference type="SUPFAM" id="SSF53649">
    <property type="entry name" value="Alkaline phosphatase-like"/>
    <property type="match status" value="1"/>
</dbReference>